<keyword evidence="3" id="KW-0378">Hydrolase</keyword>
<dbReference type="SUPFAM" id="SSF100950">
    <property type="entry name" value="NagB/RpiA/CoA transferase-like"/>
    <property type="match status" value="2"/>
</dbReference>
<reference evidence="3" key="2">
    <citation type="journal article" date="2021" name="PeerJ">
        <title>Extensive microbial diversity within the chicken gut microbiome revealed by metagenomics and culture.</title>
        <authorList>
            <person name="Gilroy R."/>
            <person name="Ravi A."/>
            <person name="Getino M."/>
            <person name="Pursley I."/>
            <person name="Horton D.L."/>
            <person name="Alikhan N.F."/>
            <person name="Baker D."/>
            <person name="Gharbi K."/>
            <person name="Hall N."/>
            <person name="Watson M."/>
            <person name="Adriaenssens E.M."/>
            <person name="Foster-Nyarko E."/>
            <person name="Jarju S."/>
            <person name="Secka A."/>
            <person name="Antonio M."/>
            <person name="Oren A."/>
            <person name="Chaudhuri R.R."/>
            <person name="La Ragione R."/>
            <person name="Hildebrand F."/>
            <person name="Pallen M.J."/>
        </authorList>
    </citation>
    <scope>NUCLEOTIDE SEQUENCE</scope>
    <source>
        <strain evidence="3">ChiHecec3B27-6122</strain>
    </source>
</reference>
<feature type="domain" description="Acetyl-CoA hydrolase/transferase N-terminal" evidence="2">
    <location>
        <begin position="6"/>
        <end position="164"/>
    </location>
</feature>
<evidence type="ECO:0000313" key="3">
    <source>
        <dbReference type="EMBL" id="HIS96457.1"/>
    </source>
</evidence>
<dbReference type="InterPro" id="IPR037171">
    <property type="entry name" value="NagB/RpiA_transferase-like"/>
</dbReference>
<organism evidence="3 4">
    <name type="scientific">Candidatus Scatomorpha pullistercoris</name>
    <dbReference type="NCBI Taxonomy" id="2840929"/>
    <lineage>
        <taxon>Bacteria</taxon>
        <taxon>Bacillati</taxon>
        <taxon>Bacillota</taxon>
        <taxon>Clostridia</taxon>
        <taxon>Eubacteriales</taxon>
        <taxon>Candidatus Scatomorpha</taxon>
    </lineage>
</organism>
<keyword evidence="1" id="KW-0812">Transmembrane</keyword>
<name>A0A9D1G3R9_9FIRM</name>
<dbReference type="InterPro" id="IPR003702">
    <property type="entry name" value="ActCoA_hydro_N"/>
</dbReference>
<dbReference type="EMBL" id="DVJS01000014">
    <property type="protein sequence ID" value="HIS96457.1"/>
    <property type="molecule type" value="Genomic_DNA"/>
</dbReference>
<keyword evidence="1" id="KW-1133">Transmembrane helix</keyword>
<reference evidence="3" key="1">
    <citation type="submission" date="2020-10" db="EMBL/GenBank/DDBJ databases">
        <authorList>
            <person name="Gilroy R."/>
        </authorList>
    </citation>
    <scope>NUCLEOTIDE SEQUENCE</scope>
    <source>
        <strain evidence="3">ChiHecec3B27-6122</strain>
    </source>
</reference>
<dbReference type="Pfam" id="PF02550">
    <property type="entry name" value="AcetylCoA_hydro"/>
    <property type="match status" value="1"/>
</dbReference>
<evidence type="ECO:0000313" key="4">
    <source>
        <dbReference type="Proteomes" id="UP000886876"/>
    </source>
</evidence>
<proteinExistence type="predicted"/>
<feature type="transmembrane region" description="Helical" evidence="1">
    <location>
        <begin position="21"/>
        <end position="41"/>
    </location>
</feature>
<dbReference type="PANTHER" id="PTHR43609">
    <property type="entry name" value="ACETYL-COA HYDROLASE"/>
    <property type="match status" value="1"/>
</dbReference>
<dbReference type="Proteomes" id="UP000886876">
    <property type="component" value="Unassembled WGS sequence"/>
</dbReference>
<dbReference type="PANTHER" id="PTHR43609:SF1">
    <property type="entry name" value="ACETYL-COA HYDROLASE"/>
    <property type="match status" value="1"/>
</dbReference>
<dbReference type="GO" id="GO:0006083">
    <property type="term" value="P:acetate metabolic process"/>
    <property type="evidence" value="ECO:0007669"/>
    <property type="project" value="InterPro"/>
</dbReference>
<accession>A0A9D1G3R9</accession>
<evidence type="ECO:0000256" key="1">
    <source>
        <dbReference type="SAM" id="Phobius"/>
    </source>
</evidence>
<sequence>MIRLTEKLQDKIMSAEDAARLIKSGMCIGASGFTLVGYPVLVPEKLAELGLAKELTLLTGASVGDELDGALCRAGLLKFRAPYQSDKALRSAINSGSVGYNDFHLSHMPMLLDRRTGPEIDFAIVECAAVLDEGILPGLSVGASDCFVRNAKNVILELNTRLPTELYGMHDICSAGAGRIDIESPGDRTGSPLMPCDLEKVRAVVINDREGNFPHLVEPDGISQAIAENIIGFLKAEVKAGRQPKELRPIQSGVGNVANAILTGLGRGFS</sequence>
<dbReference type="GO" id="GO:0003986">
    <property type="term" value="F:acetyl-CoA hydrolase activity"/>
    <property type="evidence" value="ECO:0007669"/>
    <property type="project" value="TreeGrafter"/>
</dbReference>
<protein>
    <submittedName>
        <fullName evidence="3">Acetyl-CoA hydrolase</fullName>
    </submittedName>
</protein>
<keyword evidence="1" id="KW-0472">Membrane</keyword>
<dbReference type="GO" id="GO:0008775">
    <property type="term" value="F:acetate CoA-transferase activity"/>
    <property type="evidence" value="ECO:0007669"/>
    <property type="project" value="InterPro"/>
</dbReference>
<gene>
    <name evidence="3" type="ORF">IAD42_00615</name>
</gene>
<feature type="non-terminal residue" evidence="3">
    <location>
        <position position="270"/>
    </location>
</feature>
<evidence type="ECO:0000259" key="2">
    <source>
        <dbReference type="Pfam" id="PF02550"/>
    </source>
</evidence>
<comment type="caution">
    <text evidence="3">The sequence shown here is derived from an EMBL/GenBank/DDBJ whole genome shotgun (WGS) entry which is preliminary data.</text>
</comment>
<dbReference type="AlphaFoldDB" id="A0A9D1G3R9"/>
<dbReference type="Gene3D" id="3.40.1080.10">
    <property type="entry name" value="Glutaconate Coenzyme A-transferase"/>
    <property type="match status" value="1"/>
</dbReference>
<dbReference type="InterPro" id="IPR046433">
    <property type="entry name" value="ActCoA_hydro"/>
</dbReference>